<accession>A0ABQ5GBR8</accession>
<sequence length="150" mass="17750">MVTTPALRLHHLRHCIEESVDHLSAGLRLERANSLDHRSYMKILRISYKFEAECKLLVIDRKGVIRFVKRGKLNPRYIGPFNIIAKKCLSDESLIISLDEIQVDDKLRFVEEPVKIMDREIKKLKRGRTPIIKVRWNSKRGPEFTWERED</sequence>
<protein>
    <recommendedName>
        <fullName evidence="3">Reverse transcriptase domain-containing protein</fullName>
    </recommendedName>
</protein>
<proteinExistence type="predicted"/>
<dbReference type="Proteomes" id="UP001151760">
    <property type="component" value="Unassembled WGS sequence"/>
</dbReference>
<evidence type="ECO:0000313" key="2">
    <source>
        <dbReference type="Proteomes" id="UP001151760"/>
    </source>
</evidence>
<dbReference type="EMBL" id="BQNB010018315">
    <property type="protein sequence ID" value="GJT73044.1"/>
    <property type="molecule type" value="Genomic_DNA"/>
</dbReference>
<dbReference type="PANTHER" id="PTHR46148">
    <property type="entry name" value="CHROMO DOMAIN-CONTAINING PROTEIN"/>
    <property type="match status" value="1"/>
</dbReference>
<comment type="caution">
    <text evidence="1">The sequence shown here is derived from an EMBL/GenBank/DDBJ whole genome shotgun (WGS) entry which is preliminary data.</text>
</comment>
<keyword evidence="2" id="KW-1185">Reference proteome</keyword>
<dbReference type="PANTHER" id="PTHR46148:SF59">
    <property type="entry name" value="NUCLEOTIDYLTRANSFERASE, RIBONUCLEASE H"/>
    <property type="match status" value="1"/>
</dbReference>
<gene>
    <name evidence="1" type="ORF">Tco_1032330</name>
</gene>
<evidence type="ECO:0000313" key="1">
    <source>
        <dbReference type="EMBL" id="GJT73044.1"/>
    </source>
</evidence>
<organism evidence="1 2">
    <name type="scientific">Tanacetum coccineum</name>
    <dbReference type="NCBI Taxonomy" id="301880"/>
    <lineage>
        <taxon>Eukaryota</taxon>
        <taxon>Viridiplantae</taxon>
        <taxon>Streptophyta</taxon>
        <taxon>Embryophyta</taxon>
        <taxon>Tracheophyta</taxon>
        <taxon>Spermatophyta</taxon>
        <taxon>Magnoliopsida</taxon>
        <taxon>eudicotyledons</taxon>
        <taxon>Gunneridae</taxon>
        <taxon>Pentapetalae</taxon>
        <taxon>asterids</taxon>
        <taxon>campanulids</taxon>
        <taxon>Asterales</taxon>
        <taxon>Asteraceae</taxon>
        <taxon>Asteroideae</taxon>
        <taxon>Anthemideae</taxon>
        <taxon>Anthemidinae</taxon>
        <taxon>Tanacetum</taxon>
    </lineage>
</organism>
<reference evidence="1" key="1">
    <citation type="journal article" date="2022" name="Int. J. Mol. Sci.">
        <title>Draft Genome of Tanacetum Coccineum: Genomic Comparison of Closely Related Tanacetum-Family Plants.</title>
        <authorList>
            <person name="Yamashiro T."/>
            <person name="Shiraishi A."/>
            <person name="Nakayama K."/>
            <person name="Satake H."/>
        </authorList>
    </citation>
    <scope>NUCLEOTIDE SEQUENCE</scope>
</reference>
<reference evidence="1" key="2">
    <citation type="submission" date="2022-01" db="EMBL/GenBank/DDBJ databases">
        <authorList>
            <person name="Yamashiro T."/>
            <person name="Shiraishi A."/>
            <person name="Satake H."/>
            <person name="Nakayama K."/>
        </authorList>
    </citation>
    <scope>NUCLEOTIDE SEQUENCE</scope>
</reference>
<evidence type="ECO:0008006" key="3">
    <source>
        <dbReference type="Google" id="ProtNLM"/>
    </source>
</evidence>
<name>A0ABQ5GBR8_9ASTR</name>